<dbReference type="InterPro" id="IPR002104">
    <property type="entry name" value="Integrase_catalytic"/>
</dbReference>
<dbReference type="InterPro" id="IPR050090">
    <property type="entry name" value="Tyrosine_recombinase_XerCD"/>
</dbReference>
<dbReference type="Pfam" id="PF00589">
    <property type="entry name" value="Phage_integrase"/>
    <property type="match status" value="1"/>
</dbReference>
<keyword evidence="2" id="KW-0233">DNA recombination</keyword>
<dbReference type="OrthoDB" id="1822491at2"/>
<comment type="caution">
    <text evidence="6">The sequence shown here is derived from an EMBL/GenBank/DDBJ whole genome shotgun (WGS) entry which is preliminary data.</text>
</comment>
<evidence type="ECO:0000313" key="7">
    <source>
        <dbReference type="Proteomes" id="UP000270616"/>
    </source>
</evidence>
<dbReference type="Gene3D" id="1.10.443.10">
    <property type="entry name" value="Intergrase catalytic core"/>
    <property type="match status" value="1"/>
</dbReference>
<keyword evidence="7" id="KW-1185">Reference proteome</keyword>
<gene>
    <name evidence="6" type="ORF">EDL96_11520</name>
</gene>
<reference evidence="6 7" key="1">
    <citation type="submission" date="2018-10" db="EMBL/GenBank/DDBJ databases">
        <title>Kocuria sp. M5W7-7, whole genome shotgun sequence.</title>
        <authorList>
            <person name="Tuo L."/>
        </authorList>
    </citation>
    <scope>NUCLEOTIDE SEQUENCE [LARGE SCALE GENOMIC DNA]</scope>
    <source>
        <strain evidence="6 7">M5W7-7</strain>
    </source>
</reference>
<evidence type="ECO:0008006" key="8">
    <source>
        <dbReference type="Google" id="ProtNLM"/>
    </source>
</evidence>
<sequence length="281" mass="31110">MSTQSDRIPPSWRQAVEQFSTWLTAAGRSQGTVNLRVWWITKLAVDCAPAAPSTITSEEILSWGARHDWSPNTRRSARAALKRFFYWARVTGIRADDPSELLLSVQVPRPTPRPAPMRVLAHALEAAQTDAEQLMLLLASFGGLRRTEIACVHAADIDDDFLLVTGKGGARRFVPIHSALDPFLRRVQDRQGWAFPGRFGGHVHPDYIGKRISRLLGPGWTAHTLRHRFATECYRASRDLLAVQQLLGHASVATTQIYVGVDRDALTAAVAAIPKPPQSAR</sequence>
<dbReference type="PANTHER" id="PTHR30349">
    <property type="entry name" value="PHAGE INTEGRASE-RELATED"/>
    <property type="match status" value="1"/>
</dbReference>
<dbReference type="InterPro" id="IPR013762">
    <property type="entry name" value="Integrase-like_cat_sf"/>
</dbReference>
<dbReference type="AlphaFoldDB" id="A0A3N3ZR40"/>
<dbReference type="GO" id="GO:0003677">
    <property type="term" value="F:DNA binding"/>
    <property type="evidence" value="ECO:0007669"/>
    <property type="project" value="UniProtKB-UniRule"/>
</dbReference>
<dbReference type="PROSITE" id="PS51898">
    <property type="entry name" value="TYR_RECOMBINASE"/>
    <property type="match status" value="1"/>
</dbReference>
<dbReference type="PROSITE" id="PS51900">
    <property type="entry name" value="CB"/>
    <property type="match status" value="1"/>
</dbReference>
<protein>
    <recommendedName>
        <fullName evidence="8">Integrase</fullName>
    </recommendedName>
</protein>
<proteinExistence type="predicted"/>
<dbReference type="EMBL" id="RKMF01000015">
    <property type="protein sequence ID" value="ROZ62082.1"/>
    <property type="molecule type" value="Genomic_DNA"/>
</dbReference>
<dbReference type="GO" id="GO:0006310">
    <property type="term" value="P:DNA recombination"/>
    <property type="evidence" value="ECO:0007669"/>
    <property type="project" value="UniProtKB-KW"/>
</dbReference>
<evidence type="ECO:0000259" key="4">
    <source>
        <dbReference type="PROSITE" id="PS51898"/>
    </source>
</evidence>
<evidence type="ECO:0000256" key="2">
    <source>
        <dbReference type="ARBA" id="ARBA00023172"/>
    </source>
</evidence>
<organism evidence="6 7">
    <name type="scientific">Kocuria soli</name>
    <dbReference type="NCBI Taxonomy" id="2485125"/>
    <lineage>
        <taxon>Bacteria</taxon>
        <taxon>Bacillati</taxon>
        <taxon>Actinomycetota</taxon>
        <taxon>Actinomycetes</taxon>
        <taxon>Micrococcales</taxon>
        <taxon>Micrococcaceae</taxon>
        <taxon>Kocuria</taxon>
    </lineage>
</organism>
<dbReference type="InterPro" id="IPR011010">
    <property type="entry name" value="DNA_brk_join_enz"/>
</dbReference>
<accession>A0A3N3ZR40</accession>
<dbReference type="InterPro" id="IPR044068">
    <property type="entry name" value="CB"/>
</dbReference>
<dbReference type="RefSeq" id="WP_123826252.1">
    <property type="nucleotide sequence ID" value="NZ_RKMF01000015.1"/>
</dbReference>
<dbReference type="Proteomes" id="UP000270616">
    <property type="component" value="Unassembled WGS sequence"/>
</dbReference>
<feature type="domain" description="Tyr recombinase" evidence="4">
    <location>
        <begin position="110"/>
        <end position="271"/>
    </location>
</feature>
<evidence type="ECO:0000259" key="5">
    <source>
        <dbReference type="PROSITE" id="PS51900"/>
    </source>
</evidence>
<evidence type="ECO:0000256" key="1">
    <source>
        <dbReference type="ARBA" id="ARBA00023125"/>
    </source>
</evidence>
<evidence type="ECO:0000256" key="3">
    <source>
        <dbReference type="PROSITE-ProRule" id="PRU01248"/>
    </source>
</evidence>
<name>A0A3N3ZR40_9MICC</name>
<feature type="domain" description="Core-binding (CB)" evidence="5">
    <location>
        <begin position="10"/>
        <end position="89"/>
    </location>
</feature>
<dbReference type="GO" id="GO:0015074">
    <property type="term" value="P:DNA integration"/>
    <property type="evidence" value="ECO:0007669"/>
    <property type="project" value="InterPro"/>
</dbReference>
<dbReference type="SUPFAM" id="SSF56349">
    <property type="entry name" value="DNA breaking-rejoining enzymes"/>
    <property type="match status" value="1"/>
</dbReference>
<keyword evidence="1 3" id="KW-0238">DNA-binding</keyword>
<dbReference type="PANTHER" id="PTHR30349:SF64">
    <property type="entry name" value="PROPHAGE INTEGRASE INTD-RELATED"/>
    <property type="match status" value="1"/>
</dbReference>
<evidence type="ECO:0000313" key="6">
    <source>
        <dbReference type="EMBL" id="ROZ62082.1"/>
    </source>
</evidence>